<evidence type="ECO:0000313" key="2">
    <source>
        <dbReference type="Proteomes" id="UP000188324"/>
    </source>
</evidence>
<dbReference type="InterPro" id="IPR006076">
    <property type="entry name" value="FAD-dep_OxRdtase"/>
</dbReference>
<gene>
    <name evidence="1" type="ORF">RPIT_10995</name>
</gene>
<organism evidence="1 2">
    <name type="scientific">Tessaracoccus flavus</name>
    <dbReference type="NCBI Taxonomy" id="1610493"/>
    <lineage>
        <taxon>Bacteria</taxon>
        <taxon>Bacillati</taxon>
        <taxon>Actinomycetota</taxon>
        <taxon>Actinomycetes</taxon>
        <taxon>Propionibacteriales</taxon>
        <taxon>Propionibacteriaceae</taxon>
        <taxon>Tessaracoccus</taxon>
    </lineage>
</organism>
<dbReference type="InterPro" id="IPR036188">
    <property type="entry name" value="FAD/NAD-bd_sf"/>
</dbReference>
<reference evidence="1 2" key="1">
    <citation type="journal article" date="2016" name="Int. J. Syst. Evol. Microbiol.">
        <title>Tessaracoccus flavus sp. nov., isolated from the drainage system of a lindane-producing factory.</title>
        <authorList>
            <person name="Kumari R."/>
            <person name="Singh P."/>
            <person name="Schumann P."/>
            <person name="Lal R."/>
        </authorList>
    </citation>
    <scope>NUCLEOTIDE SEQUENCE [LARGE SCALE GENOMIC DNA]</scope>
    <source>
        <strain evidence="1 2">RP1T</strain>
    </source>
</reference>
<sequence length="364" mass="38244">MAHDVVVLGATVAGLTASRRLAAEGYDVVVLDPNLELRSAAIGHGVAAIGHASTVANMAHAYGLEAAREHVRRNIAALQEIRTTLPDHDTHTLRDQSLPGGDERETQEIAALYRSQGTQASVAGGPRDATLITEATCVDPAEYASALRTAAVGEGVQVVHGVTVTHLKRKEGVTRVGFRNNLAWARELGSITGAAVIDTLGVSPWGRVARVGPAQWVPVVRCVPGVPVTDVRLHATGPAWMVRPTTEGALVLGQKTSLSAIDESTIELEQWAAEALGAEWMETGRLAIDPSDHGRPVVGASAIPGGFYARGNGRGELMNGTASGYYLATLLLGDDAAPGNALPPLSRMRAYGSRLRRASHRPAE</sequence>
<protein>
    <submittedName>
        <fullName evidence="1">Uncharacterized protein</fullName>
    </submittedName>
</protein>
<name>A0A1Q2CGL7_9ACTN</name>
<accession>A0A1Q2CGL7</accession>
<dbReference type="PANTHER" id="PTHR13847">
    <property type="entry name" value="SARCOSINE DEHYDROGENASE-RELATED"/>
    <property type="match status" value="1"/>
</dbReference>
<dbReference type="KEGG" id="tfl:RPIT_10995"/>
<dbReference type="Gene3D" id="3.30.9.10">
    <property type="entry name" value="D-Amino Acid Oxidase, subunit A, domain 2"/>
    <property type="match status" value="1"/>
</dbReference>
<evidence type="ECO:0000313" key="1">
    <source>
        <dbReference type="EMBL" id="AQP45256.1"/>
    </source>
</evidence>
<dbReference type="RefSeq" id="WP_162274544.1">
    <property type="nucleotide sequence ID" value="NZ_CP019605.1"/>
</dbReference>
<proteinExistence type="predicted"/>
<dbReference type="EMBL" id="CP019605">
    <property type="protein sequence ID" value="AQP45256.1"/>
    <property type="molecule type" value="Genomic_DNA"/>
</dbReference>
<keyword evidence="2" id="KW-1185">Reference proteome</keyword>
<dbReference type="Proteomes" id="UP000188324">
    <property type="component" value="Chromosome"/>
</dbReference>
<dbReference type="GO" id="GO:0005737">
    <property type="term" value="C:cytoplasm"/>
    <property type="evidence" value="ECO:0007669"/>
    <property type="project" value="TreeGrafter"/>
</dbReference>
<dbReference type="Pfam" id="PF01266">
    <property type="entry name" value="DAO"/>
    <property type="match status" value="1"/>
</dbReference>
<dbReference type="AlphaFoldDB" id="A0A1Q2CGL7"/>
<dbReference type="SUPFAM" id="SSF51905">
    <property type="entry name" value="FAD/NAD(P)-binding domain"/>
    <property type="match status" value="1"/>
</dbReference>
<dbReference type="STRING" id="1610493.RPIT_10995"/>
<dbReference type="Gene3D" id="3.50.50.60">
    <property type="entry name" value="FAD/NAD(P)-binding domain"/>
    <property type="match status" value="1"/>
</dbReference>